<keyword evidence="5" id="KW-0963">Cytoplasm</keyword>
<keyword evidence="14" id="KW-1185">Reference proteome</keyword>
<dbReference type="Gene3D" id="2.80.10.50">
    <property type="match status" value="1"/>
</dbReference>
<evidence type="ECO:0000256" key="12">
    <source>
        <dbReference type="RuleBase" id="RU003753"/>
    </source>
</evidence>
<dbReference type="PANTHER" id="PTHR10078:SF30">
    <property type="entry name" value="INTERLEUKIN-1 BETA"/>
    <property type="match status" value="1"/>
</dbReference>
<dbReference type="PANTHER" id="PTHR10078">
    <property type="entry name" value="INTERLEUKIN-1 FAMILY MEMBER"/>
    <property type="match status" value="1"/>
</dbReference>
<evidence type="ECO:0000256" key="8">
    <source>
        <dbReference type="ARBA" id="ARBA00022620"/>
    </source>
</evidence>
<evidence type="ECO:0000256" key="6">
    <source>
        <dbReference type="ARBA" id="ARBA00022514"/>
    </source>
</evidence>
<dbReference type="GO" id="GO:0019221">
    <property type="term" value="P:cytokine-mediated signaling pathway"/>
    <property type="evidence" value="ECO:0007669"/>
    <property type="project" value="TreeGrafter"/>
</dbReference>
<reference evidence="13" key="1">
    <citation type="submission" date="2025-08" db="UniProtKB">
        <authorList>
            <consortium name="Ensembl"/>
        </authorList>
    </citation>
    <scope>IDENTIFICATION</scope>
</reference>
<dbReference type="GO" id="GO:0048246">
    <property type="term" value="P:macrophage chemotaxis"/>
    <property type="evidence" value="ECO:0007669"/>
    <property type="project" value="TreeGrafter"/>
</dbReference>
<dbReference type="GO" id="GO:0051781">
    <property type="term" value="P:positive regulation of cell division"/>
    <property type="evidence" value="ECO:0007669"/>
    <property type="project" value="UniProtKB-KW"/>
</dbReference>
<dbReference type="PRINTS" id="PR00264">
    <property type="entry name" value="INTERLEUKIN1"/>
</dbReference>
<sequence length="434" mass="48934">MMQKCLVNPPIQSYLSQDLWHCPHTTSGETANTHYQSEDCLHTTSRETVYILPVGRLPTHYQWGDLEKDMDITDSPVKGGISILHTEEDGKHHYEVEKILKFKKGGQGGGAFASEGDKLLTINGVDLQDLSPEAFAKILTEGNPMLTVHQASRAPPPERCPEEGAEARALHPVSKESTILSFSLEMRREDDLDDLESDSYRPMEDLTEEDVNKADGEVDDLFLVAMTNTRISVVRGRGCGDGSSCHNCGKSDCNFNEVVMVAESSKVTLVSRGMGNLEKVQQFDNLFIENYLCRTYLRRRLTHKMWSIPSLSATPEKITIYHYKSDCVDGEFRGVPVVLNFTSTNCFLKCVKDGERVSLCVGTCDQHRLKSIRKDDEEIQAFVFYMKAEMSKQRRFESAYCQGWFIHTSNKTKVVLGKPQGMTGDQSFFFVIHK</sequence>
<organism evidence="13 14">
    <name type="scientific">Oncorhynchus kisutch</name>
    <name type="common">Coho salmon</name>
    <name type="synonym">Salmo kisutch</name>
    <dbReference type="NCBI Taxonomy" id="8019"/>
    <lineage>
        <taxon>Eukaryota</taxon>
        <taxon>Metazoa</taxon>
        <taxon>Chordata</taxon>
        <taxon>Craniata</taxon>
        <taxon>Vertebrata</taxon>
        <taxon>Euteleostomi</taxon>
        <taxon>Actinopterygii</taxon>
        <taxon>Neopterygii</taxon>
        <taxon>Teleostei</taxon>
        <taxon>Protacanthopterygii</taxon>
        <taxon>Salmoniformes</taxon>
        <taxon>Salmonidae</taxon>
        <taxon>Salmoninae</taxon>
        <taxon>Oncorhynchus</taxon>
    </lineage>
</organism>
<dbReference type="Proteomes" id="UP000694557">
    <property type="component" value="Unassembled WGS sequence"/>
</dbReference>
<dbReference type="GO" id="GO:0005764">
    <property type="term" value="C:lysosome"/>
    <property type="evidence" value="ECO:0007669"/>
    <property type="project" value="UniProtKB-SubCell"/>
</dbReference>
<keyword evidence="6" id="KW-0202">Cytokine</keyword>
<dbReference type="GO" id="GO:1901222">
    <property type="term" value="P:regulation of non-canonical NF-kappaB signal transduction"/>
    <property type="evidence" value="ECO:0007669"/>
    <property type="project" value="TreeGrafter"/>
</dbReference>
<comment type="subcellular location">
    <subcellularLocation>
        <location evidence="2">Cytoplasm</location>
        <location evidence="2">Cytosol</location>
    </subcellularLocation>
    <subcellularLocation>
        <location evidence="1">Lysosome</location>
    </subcellularLocation>
    <subcellularLocation>
        <location evidence="3">Secreted</location>
        <location evidence="3">Extracellular exosome</location>
    </subcellularLocation>
</comment>
<keyword evidence="9" id="KW-0395">Inflammatory response</keyword>
<dbReference type="GO" id="GO:0010628">
    <property type="term" value="P:positive regulation of gene expression"/>
    <property type="evidence" value="ECO:0007669"/>
    <property type="project" value="TreeGrafter"/>
</dbReference>
<evidence type="ECO:0000256" key="3">
    <source>
        <dbReference type="ARBA" id="ARBA00004550"/>
    </source>
</evidence>
<dbReference type="Ensembl" id="ENSOKIT00005060739.1">
    <property type="protein sequence ID" value="ENSOKIP00005057136.1"/>
    <property type="gene ID" value="ENSOKIG00005024508.1"/>
</dbReference>
<proteinExistence type="inferred from homology"/>
<reference evidence="13" key="2">
    <citation type="submission" date="2025-09" db="UniProtKB">
        <authorList>
            <consortium name="Ensembl"/>
        </authorList>
    </citation>
    <scope>IDENTIFICATION</scope>
</reference>
<evidence type="ECO:0000313" key="13">
    <source>
        <dbReference type="Ensembl" id="ENSOKIP00005057136.1"/>
    </source>
</evidence>
<dbReference type="GeneTree" id="ENSGT00980000199728"/>
<evidence type="ECO:0000256" key="2">
    <source>
        <dbReference type="ARBA" id="ARBA00004514"/>
    </source>
</evidence>
<keyword evidence="8" id="KW-0666">Pyrogen</keyword>
<evidence type="ECO:0000256" key="9">
    <source>
        <dbReference type="ARBA" id="ARBA00023198"/>
    </source>
</evidence>
<dbReference type="AlphaFoldDB" id="A0A8C7MIG1"/>
<evidence type="ECO:0000256" key="10">
    <source>
        <dbReference type="ARBA" id="ARBA00023228"/>
    </source>
</evidence>
<dbReference type="GO" id="GO:0042119">
    <property type="term" value="P:neutrophil activation"/>
    <property type="evidence" value="ECO:0007669"/>
    <property type="project" value="TreeGrafter"/>
</dbReference>
<dbReference type="GO" id="GO:0005125">
    <property type="term" value="F:cytokine activity"/>
    <property type="evidence" value="ECO:0007669"/>
    <property type="project" value="UniProtKB-UniRule"/>
</dbReference>
<dbReference type="Pfam" id="PF00340">
    <property type="entry name" value="IL1"/>
    <property type="match status" value="1"/>
</dbReference>
<evidence type="ECO:0000256" key="7">
    <source>
        <dbReference type="ARBA" id="ARBA00022525"/>
    </source>
</evidence>
<keyword evidence="11" id="KW-0497">Mitogen</keyword>
<dbReference type="InterPro" id="IPR000975">
    <property type="entry name" value="IL-1_fam"/>
</dbReference>
<evidence type="ECO:0000256" key="1">
    <source>
        <dbReference type="ARBA" id="ARBA00004371"/>
    </source>
</evidence>
<accession>A0A8C7MIG1</accession>
<dbReference type="SMART" id="SM00125">
    <property type="entry name" value="IL1"/>
    <property type="match status" value="1"/>
</dbReference>
<dbReference type="GO" id="GO:0071222">
    <property type="term" value="P:cellular response to lipopolysaccharide"/>
    <property type="evidence" value="ECO:0007669"/>
    <property type="project" value="TreeGrafter"/>
</dbReference>
<dbReference type="SUPFAM" id="SSF50353">
    <property type="entry name" value="Cytokine"/>
    <property type="match status" value="1"/>
</dbReference>
<dbReference type="InterPro" id="IPR008996">
    <property type="entry name" value="IL1/FGF"/>
</dbReference>
<evidence type="ECO:0000256" key="4">
    <source>
        <dbReference type="ARBA" id="ARBA00010448"/>
    </source>
</evidence>
<dbReference type="GO" id="GO:0005615">
    <property type="term" value="C:extracellular space"/>
    <property type="evidence" value="ECO:0007669"/>
    <property type="project" value="UniProtKB-KW"/>
</dbReference>
<protein>
    <recommendedName>
        <fullName evidence="12">Interleukin-1</fullName>
    </recommendedName>
</protein>
<dbReference type="GO" id="GO:0001660">
    <property type="term" value="P:fever generation"/>
    <property type="evidence" value="ECO:0007669"/>
    <property type="project" value="UniProtKB-KW"/>
</dbReference>
<keyword evidence="10" id="KW-0458">Lysosome</keyword>
<comment type="similarity">
    <text evidence="4 12">Belongs to the IL-1 family.</text>
</comment>
<dbReference type="GO" id="GO:0006955">
    <property type="term" value="P:immune response"/>
    <property type="evidence" value="ECO:0007669"/>
    <property type="project" value="InterPro"/>
</dbReference>
<evidence type="ECO:0000313" key="14">
    <source>
        <dbReference type="Proteomes" id="UP000694557"/>
    </source>
</evidence>
<gene>
    <name evidence="13" type="primary">LOC109879260</name>
</gene>
<evidence type="ECO:0000256" key="5">
    <source>
        <dbReference type="ARBA" id="ARBA00022490"/>
    </source>
</evidence>
<dbReference type="GO" id="GO:0005149">
    <property type="term" value="F:interleukin-1 receptor binding"/>
    <property type="evidence" value="ECO:0007669"/>
    <property type="project" value="UniProtKB-UniRule"/>
</dbReference>
<dbReference type="GO" id="GO:0005829">
    <property type="term" value="C:cytosol"/>
    <property type="evidence" value="ECO:0007669"/>
    <property type="project" value="UniProtKB-SubCell"/>
</dbReference>
<dbReference type="CDD" id="cd00100">
    <property type="entry name" value="beta-trefoil_IL1"/>
    <property type="match status" value="1"/>
</dbReference>
<name>A0A8C7MIG1_ONCKI</name>
<evidence type="ECO:0000256" key="11">
    <source>
        <dbReference type="ARBA" id="ARBA00023246"/>
    </source>
</evidence>
<keyword evidence="7 12" id="KW-0964">Secreted</keyword>